<dbReference type="InterPro" id="IPR036236">
    <property type="entry name" value="Znf_C2H2_sf"/>
</dbReference>
<evidence type="ECO:0000259" key="9">
    <source>
        <dbReference type="PROSITE" id="PS50157"/>
    </source>
</evidence>
<dbReference type="GO" id="GO:0005634">
    <property type="term" value="C:nucleus"/>
    <property type="evidence" value="ECO:0007669"/>
    <property type="project" value="UniProtKB-SubCell"/>
</dbReference>
<name>A0A8T1M220_CLOSI</name>
<dbReference type="EMBL" id="NIRI02000056">
    <property type="protein sequence ID" value="KAG5442865.1"/>
    <property type="molecule type" value="Genomic_DNA"/>
</dbReference>
<dbReference type="SMART" id="SM00355">
    <property type="entry name" value="ZnF_C2H2"/>
    <property type="match status" value="5"/>
</dbReference>
<dbReference type="PROSITE" id="PS00028">
    <property type="entry name" value="ZINC_FINGER_C2H2_1"/>
    <property type="match status" value="1"/>
</dbReference>
<evidence type="ECO:0000256" key="2">
    <source>
        <dbReference type="ARBA" id="ARBA00022723"/>
    </source>
</evidence>
<evidence type="ECO:0000313" key="11">
    <source>
        <dbReference type="Proteomes" id="UP000286415"/>
    </source>
</evidence>
<comment type="caution">
    <text evidence="10">The sequence shown here is derived from an EMBL/GenBank/DDBJ whole genome shotgun (WGS) entry which is preliminary data.</text>
</comment>
<dbReference type="Proteomes" id="UP000286415">
    <property type="component" value="Unassembled WGS sequence"/>
</dbReference>
<dbReference type="PANTHER" id="PTHR24379">
    <property type="entry name" value="KRAB AND ZINC FINGER DOMAIN-CONTAINING"/>
    <property type="match status" value="1"/>
</dbReference>
<dbReference type="InterPro" id="IPR013087">
    <property type="entry name" value="Znf_C2H2_type"/>
</dbReference>
<dbReference type="SUPFAM" id="SSF57667">
    <property type="entry name" value="beta-beta-alpha zinc fingers"/>
    <property type="match status" value="2"/>
</dbReference>
<protein>
    <recommendedName>
        <fullName evidence="9">C2H2-type domain-containing protein</fullName>
    </recommendedName>
</protein>
<evidence type="ECO:0000256" key="1">
    <source>
        <dbReference type="ARBA" id="ARBA00004123"/>
    </source>
</evidence>
<dbReference type="FunFam" id="3.30.160.60:FF:000446">
    <property type="entry name" value="Zinc finger protein"/>
    <property type="match status" value="1"/>
</dbReference>
<dbReference type="PANTHER" id="PTHR24379:SF121">
    <property type="entry name" value="C2H2-TYPE DOMAIN-CONTAINING PROTEIN"/>
    <property type="match status" value="1"/>
</dbReference>
<keyword evidence="3" id="KW-0677">Repeat</keyword>
<organism evidence="10 11">
    <name type="scientific">Clonorchis sinensis</name>
    <name type="common">Chinese liver fluke</name>
    <dbReference type="NCBI Taxonomy" id="79923"/>
    <lineage>
        <taxon>Eukaryota</taxon>
        <taxon>Metazoa</taxon>
        <taxon>Spiralia</taxon>
        <taxon>Lophotrochozoa</taxon>
        <taxon>Platyhelminthes</taxon>
        <taxon>Trematoda</taxon>
        <taxon>Digenea</taxon>
        <taxon>Opisthorchiida</taxon>
        <taxon>Opisthorchiata</taxon>
        <taxon>Opisthorchiidae</taxon>
        <taxon>Clonorchis</taxon>
    </lineage>
</organism>
<reference evidence="10 11" key="2">
    <citation type="journal article" date="2021" name="Genomics">
        <title>High-quality reference genome for Clonorchis sinensis.</title>
        <authorList>
            <person name="Young N.D."/>
            <person name="Stroehlein A.J."/>
            <person name="Kinkar L."/>
            <person name="Wang T."/>
            <person name="Sohn W.M."/>
            <person name="Chang B.C.H."/>
            <person name="Kaur P."/>
            <person name="Weisz D."/>
            <person name="Dudchenko O."/>
            <person name="Aiden E.L."/>
            <person name="Korhonen P.K."/>
            <person name="Gasser R.B."/>
        </authorList>
    </citation>
    <scope>NUCLEOTIDE SEQUENCE [LARGE SCALE GENOMIC DNA]</scope>
    <source>
        <strain evidence="10">Cs-k2</strain>
    </source>
</reference>
<evidence type="ECO:0000256" key="7">
    <source>
        <dbReference type="PROSITE-ProRule" id="PRU00042"/>
    </source>
</evidence>
<feature type="region of interest" description="Disordered" evidence="8">
    <location>
        <begin position="193"/>
        <end position="223"/>
    </location>
</feature>
<evidence type="ECO:0000256" key="3">
    <source>
        <dbReference type="ARBA" id="ARBA00022737"/>
    </source>
</evidence>
<feature type="domain" description="C2H2-type" evidence="9">
    <location>
        <begin position="240"/>
        <end position="268"/>
    </location>
</feature>
<keyword evidence="4 7" id="KW-0863">Zinc-finger</keyword>
<dbReference type="GO" id="GO:0010468">
    <property type="term" value="P:regulation of gene expression"/>
    <property type="evidence" value="ECO:0007669"/>
    <property type="project" value="UniProtKB-ARBA"/>
</dbReference>
<dbReference type="Gene3D" id="3.30.160.60">
    <property type="entry name" value="Classic Zinc Finger"/>
    <property type="match status" value="3"/>
</dbReference>
<keyword evidence="6" id="KW-0539">Nucleus</keyword>
<evidence type="ECO:0000256" key="4">
    <source>
        <dbReference type="ARBA" id="ARBA00022771"/>
    </source>
</evidence>
<sequence>MADFLCCGFCGQGFALNSLTDFIDHKIKGCSNGRQFTFSLLECYYCDLRYLSPLEVITHVQMNHGVKVVKLISWPSVNLETGETKCITPPFSQNCRDTKHDEGKTVSSIVDKGLSFSSERLGNQCKLIHQEQGVGEGEKVSRPVTTPRCWTSGCGVKCNGPVTRKTCCLIDGGPPCTQFEACPIVETSLCGSSPDSSGKQNQPAPSEQSCNELDAHDSSLPEADRNTSNCVALAESRSVFKCQFCTSEFKQKIHLQKHMMSVHLEQKPYKCNFCDYKTVEKSHLKIHLRRHTGERPYACLLCNYRAAQHITLKQHCLKKHRNAFVSCQRCNMRFVTLNQLNKHEKFCCT</sequence>
<keyword evidence="11" id="KW-1185">Reference proteome</keyword>
<reference evidence="10 11" key="1">
    <citation type="journal article" date="2018" name="Biotechnol. Adv.">
        <title>Improved genomic resources and new bioinformatic workflow for the carcinogenic parasite Clonorchis sinensis: Biotechnological implications.</title>
        <authorList>
            <person name="Wang D."/>
            <person name="Korhonen P.K."/>
            <person name="Gasser R.B."/>
            <person name="Young N.D."/>
        </authorList>
    </citation>
    <scope>NUCLEOTIDE SEQUENCE [LARGE SCALE GENOMIC DNA]</scope>
    <source>
        <strain evidence="10">Cs-k2</strain>
    </source>
</reference>
<dbReference type="AlphaFoldDB" id="A0A8T1M220"/>
<evidence type="ECO:0000256" key="6">
    <source>
        <dbReference type="ARBA" id="ARBA00023242"/>
    </source>
</evidence>
<comment type="subcellular location">
    <subcellularLocation>
        <location evidence="1">Nucleus</location>
    </subcellularLocation>
</comment>
<gene>
    <name evidence="10" type="ORF">CSKR_204053</name>
</gene>
<dbReference type="GO" id="GO:0008270">
    <property type="term" value="F:zinc ion binding"/>
    <property type="evidence" value="ECO:0007669"/>
    <property type="project" value="UniProtKB-KW"/>
</dbReference>
<feature type="compositionally biased region" description="Basic and acidic residues" evidence="8">
    <location>
        <begin position="213"/>
        <end position="223"/>
    </location>
</feature>
<dbReference type="OrthoDB" id="8113227at2759"/>
<accession>A0A8T1M220</accession>
<evidence type="ECO:0000256" key="8">
    <source>
        <dbReference type="SAM" id="MobiDB-lite"/>
    </source>
</evidence>
<evidence type="ECO:0000313" key="10">
    <source>
        <dbReference type="EMBL" id="KAG5442865.1"/>
    </source>
</evidence>
<dbReference type="Pfam" id="PF23611">
    <property type="entry name" value="zf-C2H2_16"/>
    <property type="match status" value="1"/>
</dbReference>
<feature type="domain" description="C2H2-type" evidence="9">
    <location>
        <begin position="269"/>
        <end position="296"/>
    </location>
</feature>
<dbReference type="FunFam" id="3.30.160.60:FF:001688">
    <property type="entry name" value="Zgc:171727"/>
    <property type="match status" value="1"/>
</dbReference>
<dbReference type="PROSITE" id="PS50157">
    <property type="entry name" value="ZINC_FINGER_C2H2_2"/>
    <property type="match status" value="2"/>
</dbReference>
<keyword evidence="5" id="KW-0862">Zinc</keyword>
<keyword evidence="2" id="KW-0479">Metal-binding</keyword>
<dbReference type="InterPro" id="IPR056438">
    <property type="entry name" value="Znf-C2H2_CTCF"/>
</dbReference>
<proteinExistence type="predicted"/>
<evidence type="ECO:0000256" key="5">
    <source>
        <dbReference type="ARBA" id="ARBA00022833"/>
    </source>
</evidence>
<feature type="compositionally biased region" description="Polar residues" evidence="8">
    <location>
        <begin position="193"/>
        <end position="211"/>
    </location>
</feature>